<dbReference type="Pfam" id="PF01614">
    <property type="entry name" value="IclR_C"/>
    <property type="match status" value="1"/>
</dbReference>
<dbReference type="GO" id="GO:0045892">
    <property type="term" value="P:negative regulation of DNA-templated transcription"/>
    <property type="evidence" value="ECO:0007669"/>
    <property type="project" value="TreeGrafter"/>
</dbReference>
<keyword evidence="3" id="KW-0804">Transcription</keyword>
<proteinExistence type="predicted"/>
<dbReference type="EMBL" id="CZKA01000050">
    <property type="protein sequence ID" value="CUR58793.1"/>
    <property type="molecule type" value="Genomic_DNA"/>
</dbReference>
<dbReference type="InterPro" id="IPR050707">
    <property type="entry name" value="HTH_MetabolicPath_Reg"/>
</dbReference>
<dbReference type="PANTHER" id="PTHR30136:SF24">
    <property type="entry name" value="HTH-TYPE TRANSCRIPTIONAL REPRESSOR ALLR"/>
    <property type="match status" value="1"/>
</dbReference>
<dbReference type="InterPro" id="IPR014757">
    <property type="entry name" value="Tscrpt_reg_IclR_C"/>
</dbReference>
<dbReference type="AlphaFoldDB" id="A0A2P2CA01"/>
<dbReference type="PANTHER" id="PTHR30136">
    <property type="entry name" value="HELIX-TURN-HELIX TRANSCRIPTIONAL REGULATOR, ICLR FAMILY"/>
    <property type="match status" value="1"/>
</dbReference>
<dbReference type="GO" id="GO:0003677">
    <property type="term" value="F:DNA binding"/>
    <property type="evidence" value="ECO:0007669"/>
    <property type="project" value="UniProtKB-KW"/>
</dbReference>
<protein>
    <recommendedName>
        <fullName evidence="7">Transcriptional regulator, IclR family</fullName>
    </recommendedName>
</protein>
<dbReference type="InterPro" id="IPR005471">
    <property type="entry name" value="Tscrpt_reg_IclR_N"/>
</dbReference>
<evidence type="ECO:0000256" key="2">
    <source>
        <dbReference type="ARBA" id="ARBA00023125"/>
    </source>
</evidence>
<feature type="domain" description="HTH iclR-type" evidence="4">
    <location>
        <begin position="20"/>
        <end position="79"/>
    </location>
</feature>
<evidence type="ECO:0000256" key="3">
    <source>
        <dbReference type="ARBA" id="ARBA00023163"/>
    </source>
</evidence>
<organism evidence="6">
    <name type="scientific">metagenome</name>
    <dbReference type="NCBI Taxonomy" id="256318"/>
    <lineage>
        <taxon>unclassified sequences</taxon>
        <taxon>metagenomes</taxon>
    </lineage>
</organism>
<dbReference type="Gene3D" id="1.10.10.10">
    <property type="entry name" value="Winged helix-like DNA-binding domain superfamily/Winged helix DNA-binding domain"/>
    <property type="match status" value="1"/>
</dbReference>
<gene>
    <name evidence="6" type="ORF">NOCA2540047</name>
</gene>
<dbReference type="SMART" id="SM00346">
    <property type="entry name" value="HTH_ICLR"/>
    <property type="match status" value="1"/>
</dbReference>
<reference evidence="6" key="1">
    <citation type="submission" date="2015-08" db="EMBL/GenBank/DDBJ databases">
        <authorList>
            <person name="Babu N.S."/>
            <person name="Beckwith C.J."/>
            <person name="Beseler K.G."/>
            <person name="Brison A."/>
            <person name="Carone J.V."/>
            <person name="Caskin T.P."/>
            <person name="Diamond M."/>
            <person name="Durham M.E."/>
            <person name="Foxe J.M."/>
            <person name="Go M."/>
            <person name="Henderson B.A."/>
            <person name="Jones I.B."/>
            <person name="McGettigan J.A."/>
            <person name="Micheletti S.J."/>
            <person name="Nasrallah M.E."/>
            <person name="Ortiz D."/>
            <person name="Piller C.R."/>
            <person name="Privatt S.R."/>
            <person name="Schneider S.L."/>
            <person name="Sharp S."/>
            <person name="Smith T.C."/>
            <person name="Stanton J.D."/>
            <person name="Ullery H.E."/>
            <person name="Wilson R.J."/>
            <person name="Serrano M.G."/>
            <person name="Buck G."/>
            <person name="Lee V."/>
            <person name="Wang Y."/>
            <person name="Carvalho R."/>
            <person name="Voegtly L."/>
            <person name="Shi R."/>
            <person name="Duckworth R."/>
            <person name="Johnson A."/>
            <person name="Loviza R."/>
            <person name="Walstead R."/>
            <person name="Shah Z."/>
            <person name="Kiflezghi M."/>
            <person name="Wade K."/>
            <person name="Ball S.L."/>
            <person name="Bradley K.W."/>
            <person name="Asai D.J."/>
            <person name="Bowman C.A."/>
            <person name="Russell D.A."/>
            <person name="Pope W.H."/>
            <person name="Jacobs-Sera D."/>
            <person name="Hendrix R.W."/>
            <person name="Hatfull G.F."/>
        </authorList>
    </citation>
    <scope>NUCLEOTIDE SEQUENCE</scope>
</reference>
<dbReference type="Gene3D" id="3.30.450.40">
    <property type="match status" value="1"/>
</dbReference>
<evidence type="ECO:0000256" key="1">
    <source>
        <dbReference type="ARBA" id="ARBA00023015"/>
    </source>
</evidence>
<dbReference type="PROSITE" id="PS51078">
    <property type="entry name" value="ICLR_ED"/>
    <property type="match status" value="1"/>
</dbReference>
<dbReference type="InterPro" id="IPR036390">
    <property type="entry name" value="WH_DNA-bd_sf"/>
</dbReference>
<feature type="domain" description="IclR-ED" evidence="5">
    <location>
        <begin position="80"/>
        <end position="261"/>
    </location>
</feature>
<evidence type="ECO:0000313" key="6">
    <source>
        <dbReference type="EMBL" id="CUR58793.1"/>
    </source>
</evidence>
<evidence type="ECO:0000259" key="4">
    <source>
        <dbReference type="PROSITE" id="PS51077"/>
    </source>
</evidence>
<dbReference type="SUPFAM" id="SSF46785">
    <property type="entry name" value="Winged helix' DNA-binding domain"/>
    <property type="match status" value="1"/>
</dbReference>
<dbReference type="Pfam" id="PF09339">
    <property type="entry name" value="HTH_IclR"/>
    <property type="match status" value="1"/>
</dbReference>
<dbReference type="GO" id="GO:0003700">
    <property type="term" value="F:DNA-binding transcription factor activity"/>
    <property type="evidence" value="ECO:0007669"/>
    <property type="project" value="TreeGrafter"/>
</dbReference>
<evidence type="ECO:0008006" key="7">
    <source>
        <dbReference type="Google" id="ProtNLM"/>
    </source>
</evidence>
<dbReference type="InterPro" id="IPR036388">
    <property type="entry name" value="WH-like_DNA-bd_sf"/>
</dbReference>
<accession>A0A2P2CA01</accession>
<dbReference type="InterPro" id="IPR029016">
    <property type="entry name" value="GAF-like_dom_sf"/>
</dbReference>
<keyword evidence="2" id="KW-0238">DNA-binding</keyword>
<sequence length="272" mass="29418">MSIDDRPGVRVQRTASDGGVASVKRALHLMEALLEGPVGATALAAKLDVSKATAFRLARTLQGEGYVVQLEDSRYALGPRCLMLAAWAFGRIDIRRELRWALEELHDRTGETAYLTVLAGRECVCIDSIPSKRSSVVSPATVGEVWPVHAVATGFAFMAADPPFMELYLQQELTAATARTITDPDTIREAVKVVQSQGYAVNHSWWRDGVFAISSVVHDATGRPIAALGLMMPEVRQEQDDETLGAIMADVAGRASTRLGYRGSHAAEPVSQ</sequence>
<dbReference type="PROSITE" id="PS51077">
    <property type="entry name" value="HTH_ICLR"/>
    <property type="match status" value="1"/>
</dbReference>
<evidence type="ECO:0000259" key="5">
    <source>
        <dbReference type="PROSITE" id="PS51078"/>
    </source>
</evidence>
<name>A0A2P2CA01_9ZZZZ</name>
<dbReference type="SUPFAM" id="SSF55781">
    <property type="entry name" value="GAF domain-like"/>
    <property type="match status" value="1"/>
</dbReference>
<keyword evidence="1" id="KW-0805">Transcription regulation</keyword>